<dbReference type="SUPFAM" id="SSF161098">
    <property type="entry name" value="MetI-like"/>
    <property type="match status" value="1"/>
</dbReference>
<dbReference type="PANTHER" id="PTHR30193">
    <property type="entry name" value="ABC TRANSPORTER PERMEASE PROTEIN"/>
    <property type="match status" value="1"/>
</dbReference>
<evidence type="ECO:0000256" key="3">
    <source>
        <dbReference type="ARBA" id="ARBA00022475"/>
    </source>
</evidence>
<sequence length="314" mass="34301">MSNAKSAPATPQSPKRGGHISWRTLEALKGASFTWPFLAGFIFFVIIPVAMALQVSLYSKQKSGLGLGEATTKFVGMQNFVEAVKDVTFWTGLGRVALYAIIVVPLTQLLSMAIALLIDASSKRMASRFRIFLLLPYMTPGIVATTIWIYLYSPSVGPLTPFFKMFGLNVNFFSSGMVWGSIGQMAIWGGLGFNMLIMYGSLQAIPGEIIEAARLDGASELRIAVSIKVPYMLTSVALTTMLNIIATVQLFDQPFLFRSVSPQTITKDFTPAMMIYNQAFQVGNLNYATALSIVLAVIMGIASAIIYKLQNREN</sequence>
<dbReference type="RefSeq" id="WP_163228844.1">
    <property type="nucleotide sequence ID" value="NZ_WHZW01000001.1"/>
</dbReference>
<organism evidence="9 10">
    <name type="scientific">Bifidobacterium aerophilum</name>
    <dbReference type="NCBI Taxonomy" id="1798155"/>
    <lineage>
        <taxon>Bacteria</taxon>
        <taxon>Bacillati</taxon>
        <taxon>Actinomycetota</taxon>
        <taxon>Actinomycetes</taxon>
        <taxon>Bifidobacteriales</taxon>
        <taxon>Bifidobacteriaceae</taxon>
        <taxon>Bifidobacterium</taxon>
    </lineage>
</organism>
<name>A0A6N9Z1Q4_9BIFI</name>
<keyword evidence="2 7" id="KW-0813">Transport</keyword>
<dbReference type="EMBL" id="WHZW01000001">
    <property type="protein sequence ID" value="NEG88498.1"/>
    <property type="molecule type" value="Genomic_DNA"/>
</dbReference>
<comment type="caution">
    <text evidence="9">The sequence shown here is derived from an EMBL/GenBank/DDBJ whole genome shotgun (WGS) entry which is preliminary data.</text>
</comment>
<feature type="transmembrane region" description="Helical" evidence="7">
    <location>
        <begin position="96"/>
        <end position="119"/>
    </location>
</feature>
<comment type="subcellular location">
    <subcellularLocation>
        <location evidence="1 7">Cell membrane</location>
        <topology evidence="1 7">Multi-pass membrane protein</topology>
    </subcellularLocation>
</comment>
<feature type="transmembrane region" description="Helical" evidence="7">
    <location>
        <begin position="172"/>
        <end position="193"/>
    </location>
</feature>
<feature type="transmembrane region" description="Helical" evidence="7">
    <location>
        <begin position="231"/>
        <end position="251"/>
    </location>
</feature>
<dbReference type="CDD" id="cd06261">
    <property type="entry name" value="TM_PBP2"/>
    <property type="match status" value="1"/>
</dbReference>
<dbReference type="PROSITE" id="PS50928">
    <property type="entry name" value="ABC_TM1"/>
    <property type="match status" value="1"/>
</dbReference>
<evidence type="ECO:0000259" key="8">
    <source>
        <dbReference type="PROSITE" id="PS50928"/>
    </source>
</evidence>
<dbReference type="Gene3D" id="1.10.3720.10">
    <property type="entry name" value="MetI-like"/>
    <property type="match status" value="1"/>
</dbReference>
<feature type="transmembrane region" description="Helical" evidence="7">
    <location>
        <begin position="131"/>
        <end position="152"/>
    </location>
</feature>
<evidence type="ECO:0000313" key="10">
    <source>
        <dbReference type="Proteomes" id="UP000469194"/>
    </source>
</evidence>
<proteinExistence type="inferred from homology"/>
<dbReference type="Pfam" id="PF00528">
    <property type="entry name" value="BPD_transp_1"/>
    <property type="match status" value="1"/>
</dbReference>
<evidence type="ECO:0000256" key="1">
    <source>
        <dbReference type="ARBA" id="ARBA00004651"/>
    </source>
</evidence>
<protein>
    <submittedName>
        <fullName evidence="9">ABC transporter permease subunit</fullName>
    </submittedName>
</protein>
<dbReference type="InterPro" id="IPR000515">
    <property type="entry name" value="MetI-like"/>
</dbReference>
<accession>A0A6N9Z1Q4</accession>
<evidence type="ECO:0000256" key="2">
    <source>
        <dbReference type="ARBA" id="ARBA00022448"/>
    </source>
</evidence>
<dbReference type="AlphaFoldDB" id="A0A6N9Z1Q4"/>
<evidence type="ECO:0000256" key="5">
    <source>
        <dbReference type="ARBA" id="ARBA00022989"/>
    </source>
</evidence>
<feature type="transmembrane region" description="Helical" evidence="7">
    <location>
        <begin position="33"/>
        <end position="57"/>
    </location>
</feature>
<dbReference type="Proteomes" id="UP000469194">
    <property type="component" value="Unassembled WGS sequence"/>
</dbReference>
<keyword evidence="4 7" id="KW-0812">Transmembrane</keyword>
<evidence type="ECO:0000256" key="4">
    <source>
        <dbReference type="ARBA" id="ARBA00022692"/>
    </source>
</evidence>
<dbReference type="PANTHER" id="PTHR30193:SF41">
    <property type="entry name" value="DIACETYLCHITOBIOSE UPTAKE SYSTEM PERMEASE PROTEIN NGCF"/>
    <property type="match status" value="1"/>
</dbReference>
<feature type="transmembrane region" description="Helical" evidence="7">
    <location>
        <begin position="287"/>
        <end position="307"/>
    </location>
</feature>
<reference evidence="9 10" key="1">
    <citation type="submission" date="2019-10" db="EMBL/GenBank/DDBJ databases">
        <title>Bifidobacterium from non-human primates.</title>
        <authorList>
            <person name="Modesto M."/>
        </authorList>
    </citation>
    <scope>NUCLEOTIDE SEQUENCE [LARGE SCALE GENOMIC DNA]</scope>
    <source>
        <strain evidence="9 10">TRE17</strain>
    </source>
</reference>
<dbReference type="GO" id="GO:0005886">
    <property type="term" value="C:plasma membrane"/>
    <property type="evidence" value="ECO:0007669"/>
    <property type="project" value="UniProtKB-SubCell"/>
</dbReference>
<keyword evidence="5 7" id="KW-1133">Transmembrane helix</keyword>
<keyword evidence="10" id="KW-1185">Reference proteome</keyword>
<evidence type="ECO:0000313" key="9">
    <source>
        <dbReference type="EMBL" id="NEG88498.1"/>
    </source>
</evidence>
<evidence type="ECO:0000256" key="7">
    <source>
        <dbReference type="RuleBase" id="RU363032"/>
    </source>
</evidence>
<keyword evidence="3" id="KW-1003">Cell membrane</keyword>
<dbReference type="GO" id="GO:0055085">
    <property type="term" value="P:transmembrane transport"/>
    <property type="evidence" value="ECO:0007669"/>
    <property type="project" value="InterPro"/>
</dbReference>
<gene>
    <name evidence="9" type="ORF">GFD25_00455</name>
</gene>
<keyword evidence="6 7" id="KW-0472">Membrane</keyword>
<dbReference type="InterPro" id="IPR035906">
    <property type="entry name" value="MetI-like_sf"/>
</dbReference>
<evidence type="ECO:0000256" key="6">
    <source>
        <dbReference type="ARBA" id="ARBA00023136"/>
    </source>
</evidence>
<dbReference type="InterPro" id="IPR051393">
    <property type="entry name" value="ABC_transporter_permease"/>
</dbReference>
<comment type="similarity">
    <text evidence="7">Belongs to the binding-protein-dependent transport system permease family.</text>
</comment>
<feature type="domain" description="ABC transmembrane type-1" evidence="8">
    <location>
        <begin position="93"/>
        <end position="306"/>
    </location>
</feature>